<evidence type="ECO:0000313" key="2">
    <source>
        <dbReference type="Proteomes" id="UP001199260"/>
    </source>
</evidence>
<name>A0AAW4XVV6_9BURK</name>
<keyword evidence="2" id="KW-1185">Reference proteome</keyword>
<evidence type="ECO:0000313" key="1">
    <source>
        <dbReference type="EMBL" id="MCD2165535.1"/>
    </source>
</evidence>
<proteinExistence type="predicted"/>
<sequence>MNRPVMVSSYPLIKINLNQRCVGHITLPGIVVHHSDLMGIAGFFRKISAAQQEYRFLRFPAGAGSDARYLCIQSWRSDDMDQAFSDIQMTAFYATTPFAGFSSDLVFGPRSEDPFLYLPVLGILEEGWPISMHKNGSHRTIMRARKGMAYIAAPRHIFYMMALILEGFAKREGVQTLRFEQSAAGGGVGMPSYELEFQKAI</sequence>
<dbReference type="Proteomes" id="UP001199260">
    <property type="component" value="Unassembled WGS sequence"/>
</dbReference>
<reference evidence="1 2" key="1">
    <citation type="submission" date="2021-11" db="EMBL/GenBank/DDBJ databases">
        <title>Genome sequence.</title>
        <authorList>
            <person name="Sun Q."/>
        </authorList>
    </citation>
    <scope>NUCLEOTIDE SEQUENCE [LARGE SCALE GENOMIC DNA]</scope>
    <source>
        <strain evidence="1 2">KCTC 12005</strain>
    </source>
</reference>
<dbReference type="RefSeq" id="WP_230774251.1">
    <property type="nucleotide sequence ID" value="NZ_JAJNCT010000009.1"/>
</dbReference>
<gene>
    <name evidence="1" type="ORF">LPW39_10340</name>
</gene>
<accession>A0AAW4XVV6</accession>
<organism evidence="1 2">
    <name type="scientific">Comamonas koreensis</name>
    <dbReference type="NCBI Taxonomy" id="160825"/>
    <lineage>
        <taxon>Bacteria</taxon>
        <taxon>Pseudomonadati</taxon>
        <taxon>Pseudomonadota</taxon>
        <taxon>Betaproteobacteria</taxon>
        <taxon>Burkholderiales</taxon>
        <taxon>Comamonadaceae</taxon>
        <taxon>Comamonas</taxon>
    </lineage>
</organism>
<dbReference type="AlphaFoldDB" id="A0AAW4XVV6"/>
<comment type="caution">
    <text evidence="1">The sequence shown here is derived from an EMBL/GenBank/DDBJ whole genome shotgun (WGS) entry which is preliminary data.</text>
</comment>
<dbReference type="EMBL" id="JAJNCT010000009">
    <property type="protein sequence ID" value="MCD2165535.1"/>
    <property type="molecule type" value="Genomic_DNA"/>
</dbReference>
<protein>
    <submittedName>
        <fullName evidence="1">Uncharacterized protein</fullName>
    </submittedName>
</protein>